<dbReference type="EnsemblBacteria" id="BAC89604">
    <property type="protein sequence ID" value="BAC89604"/>
    <property type="gene ID" value="BAC89604"/>
</dbReference>
<evidence type="ECO:0000256" key="5">
    <source>
        <dbReference type="ARBA" id="ARBA00022801"/>
    </source>
</evidence>
<dbReference type="eggNOG" id="COG3291">
    <property type="taxonomic scope" value="Bacteria"/>
</dbReference>
<evidence type="ECO:0000256" key="2">
    <source>
        <dbReference type="ARBA" id="ARBA00022670"/>
    </source>
</evidence>
<evidence type="ECO:0000256" key="8">
    <source>
        <dbReference type="ARBA" id="ARBA00023157"/>
    </source>
</evidence>
<keyword evidence="7" id="KW-0482">Metalloprotease</keyword>
<organism evidence="12 13">
    <name type="scientific">Gloeobacter violaceus (strain ATCC 29082 / PCC 7421)</name>
    <dbReference type="NCBI Taxonomy" id="251221"/>
    <lineage>
        <taxon>Bacteria</taxon>
        <taxon>Bacillati</taxon>
        <taxon>Cyanobacteriota</taxon>
        <taxon>Cyanophyceae</taxon>
        <taxon>Gloeobacterales</taxon>
        <taxon>Gloeobacteraceae</taxon>
        <taxon>Gloeobacter</taxon>
    </lineage>
</organism>
<evidence type="ECO:0000256" key="4">
    <source>
        <dbReference type="ARBA" id="ARBA00022729"/>
    </source>
</evidence>
<keyword evidence="13" id="KW-1185">Reference proteome</keyword>
<proteinExistence type="inferred from homology"/>
<accession>Q7NK17</accession>
<dbReference type="PANTHER" id="PTHR47466">
    <property type="match status" value="1"/>
</dbReference>
<keyword evidence="2" id="KW-0645">Protease</keyword>
<dbReference type="CDD" id="cd04275">
    <property type="entry name" value="ZnMc_pappalysin_like"/>
    <property type="match status" value="1"/>
</dbReference>
<dbReference type="AlphaFoldDB" id="Q7NK17"/>
<evidence type="ECO:0000256" key="10">
    <source>
        <dbReference type="SAM" id="SignalP"/>
    </source>
</evidence>
<dbReference type="GO" id="GO:0046872">
    <property type="term" value="F:metal ion binding"/>
    <property type="evidence" value="ECO:0007669"/>
    <property type="project" value="UniProtKB-KW"/>
</dbReference>
<feature type="signal peptide" evidence="10">
    <location>
        <begin position="1"/>
        <end position="21"/>
    </location>
</feature>
<dbReference type="EMBL" id="BA000045">
    <property type="protein sequence ID" value="BAC89604.1"/>
    <property type="molecule type" value="Genomic_DNA"/>
</dbReference>
<dbReference type="OrthoDB" id="6278496at2"/>
<dbReference type="SUPFAM" id="SSF55486">
    <property type="entry name" value="Metalloproteases ('zincins'), catalytic domain"/>
    <property type="match status" value="1"/>
</dbReference>
<keyword evidence="6" id="KW-0862">Zinc</keyword>
<dbReference type="MEROPS" id="M43.008"/>
<dbReference type="GO" id="GO:0006508">
    <property type="term" value="P:proteolysis"/>
    <property type="evidence" value="ECO:0007669"/>
    <property type="project" value="UniProtKB-KW"/>
</dbReference>
<feature type="region of interest" description="Disordered" evidence="9">
    <location>
        <begin position="234"/>
        <end position="256"/>
    </location>
</feature>
<protein>
    <submittedName>
        <fullName evidence="12">Gll1663 protein</fullName>
    </submittedName>
</protein>
<reference evidence="12 13" key="1">
    <citation type="journal article" date="2003" name="DNA Res.">
        <title>Complete genome structure of Gloeobacter violaceus PCC 7421, a cyanobacterium that lacks thylakoids.</title>
        <authorList>
            <person name="Nakamura Y."/>
            <person name="Kaneko T."/>
            <person name="Sato S."/>
            <person name="Mimuro M."/>
            <person name="Miyashita H."/>
            <person name="Tsuchiya T."/>
            <person name="Sasamoto S."/>
            <person name="Watanabe A."/>
            <person name="Kawashima K."/>
            <person name="Kishida Y."/>
            <person name="Kiyokawa C."/>
            <person name="Kohara M."/>
            <person name="Matsumoto M."/>
            <person name="Matsuno A."/>
            <person name="Nakazaki N."/>
            <person name="Shimpo S."/>
            <person name="Takeuchi C."/>
            <person name="Yamada M."/>
            <person name="Tabata S."/>
        </authorList>
    </citation>
    <scope>NUCLEOTIDE SEQUENCE [LARGE SCALE GENOMIC DNA]</scope>
    <source>
        <strain evidence="13">ATCC 29082 / PCC 7421</strain>
    </source>
</reference>
<dbReference type="Proteomes" id="UP000000557">
    <property type="component" value="Chromosome"/>
</dbReference>
<gene>
    <name evidence="12" type="ordered locus">gll1663</name>
</gene>
<dbReference type="Gene3D" id="3.40.390.10">
    <property type="entry name" value="Collagenase (Catalytic Domain)"/>
    <property type="match status" value="1"/>
</dbReference>
<evidence type="ECO:0000256" key="3">
    <source>
        <dbReference type="ARBA" id="ARBA00022723"/>
    </source>
</evidence>
<evidence type="ECO:0000313" key="12">
    <source>
        <dbReference type="EMBL" id="BAC89604.1"/>
    </source>
</evidence>
<feature type="chain" id="PRO_5004290515" evidence="10">
    <location>
        <begin position="22"/>
        <end position="301"/>
    </location>
</feature>
<keyword evidence="3" id="KW-0479">Metal-binding</keyword>
<dbReference type="PANTHER" id="PTHR47466:SF1">
    <property type="entry name" value="METALLOPROTEASE MEP1 (AFU_ORTHOLOGUE AFUA_1G07730)-RELATED"/>
    <property type="match status" value="1"/>
</dbReference>
<dbReference type="PATRIC" id="fig|251221.4.peg.1700"/>
<evidence type="ECO:0000259" key="11">
    <source>
        <dbReference type="Pfam" id="PF05572"/>
    </source>
</evidence>
<evidence type="ECO:0000256" key="1">
    <source>
        <dbReference type="ARBA" id="ARBA00008721"/>
    </source>
</evidence>
<dbReference type="STRING" id="251221.gene:10759153"/>
<sequence>MKQTMLLMAALVVCWSAPALADEKKGFTVGGFEFESQEAFIDSGARCAVAPPNPAVIKEVQQKLDRWTAARRRPDGTLEAVATKTIPVAFHVIYSGSTGNISDTAIADQIRVLNDAFAPSGFQFQLASTDRTNNSSWFGMTPGSSAERSAKSALSVSPQTTLNFYSANPSGGLLGWATFPWYLDNDPDNDGVVVLYSSLPGGSAFPYDEGDTGTHEVGHWLGLYHTFQGGCSSSGDSVSDTPSEKSAAYGCPTGRDSCRRQSGLDPIINFMDYTDDACMVEFTGGQATRMQSSVATYRPEL</sequence>
<dbReference type="RefSeq" id="WP_011141662.1">
    <property type="nucleotide sequence ID" value="NC_005125.1"/>
</dbReference>
<feature type="domain" description="Peptidase M43 pregnancy-associated plasma-A" evidence="11">
    <location>
        <begin position="208"/>
        <end position="294"/>
    </location>
</feature>
<reference evidence="12 13" key="2">
    <citation type="journal article" date="2003" name="DNA Res.">
        <title>Complete genome structure of Gloeobacter violaceus PCC 7421, a cyanobacterium that lacks thylakoids (supplement).</title>
        <authorList>
            <person name="Nakamura Y."/>
            <person name="Kaneko T."/>
            <person name="Sato S."/>
            <person name="Mimuro M."/>
            <person name="Miyashita H."/>
            <person name="Tsuchiya T."/>
            <person name="Sasamoto S."/>
            <person name="Watanabe A."/>
            <person name="Kawashima K."/>
            <person name="Kishida Y."/>
            <person name="Kiyokawa C."/>
            <person name="Kohara M."/>
            <person name="Matsumoto M."/>
            <person name="Matsuno A."/>
            <person name="Nakazaki N."/>
            <person name="Shimpo S."/>
            <person name="Takeuchi C."/>
            <person name="Yamada M."/>
            <person name="Tabata S."/>
        </authorList>
    </citation>
    <scope>NUCLEOTIDE SEQUENCE [LARGE SCALE GENOMIC DNA]</scope>
    <source>
        <strain evidence="13">ATCC 29082 / PCC 7421</strain>
    </source>
</reference>
<keyword evidence="4 10" id="KW-0732">Signal</keyword>
<comment type="similarity">
    <text evidence="1">Belongs to the peptidase M43B family.</text>
</comment>
<dbReference type="GO" id="GO:0008237">
    <property type="term" value="F:metallopeptidase activity"/>
    <property type="evidence" value="ECO:0007669"/>
    <property type="project" value="UniProtKB-KW"/>
</dbReference>
<dbReference type="InterPro" id="IPR024079">
    <property type="entry name" value="MetalloPept_cat_dom_sf"/>
</dbReference>
<evidence type="ECO:0000256" key="7">
    <source>
        <dbReference type="ARBA" id="ARBA00023049"/>
    </source>
</evidence>
<dbReference type="KEGG" id="gvi:gll1663"/>
<name>Q7NK17_GLOVI</name>
<keyword evidence="8" id="KW-1015">Disulfide bond</keyword>
<dbReference type="Pfam" id="PF05572">
    <property type="entry name" value="Peptidase_M43"/>
    <property type="match status" value="1"/>
</dbReference>
<keyword evidence="5" id="KW-0378">Hydrolase</keyword>
<evidence type="ECO:0000256" key="6">
    <source>
        <dbReference type="ARBA" id="ARBA00022833"/>
    </source>
</evidence>
<evidence type="ECO:0000313" key="13">
    <source>
        <dbReference type="Proteomes" id="UP000000557"/>
    </source>
</evidence>
<dbReference type="HOGENOM" id="CLU_048726_0_1_3"/>
<dbReference type="InParanoid" id="Q7NK17"/>
<evidence type="ECO:0000256" key="9">
    <source>
        <dbReference type="SAM" id="MobiDB-lite"/>
    </source>
</evidence>
<dbReference type="InterPro" id="IPR008754">
    <property type="entry name" value="Peptidase_M43"/>
</dbReference>